<evidence type="ECO:0000256" key="1">
    <source>
        <dbReference type="ARBA" id="ARBA00004123"/>
    </source>
</evidence>
<dbReference type="Pfam" id="PF08295">
    <property type="entry name" value="Sin3_corepress"/>
    <property type="match status" value="1"/>
</dbReference>
<feature type="compositionally biased region" description="Basic residues" evidence="6">
    <location>
        <begin position="305"/>
        <end position="319"/>
    </location>
</feature>
<dbReference type="SUPFAM" id="SSF47762">
    <property type="entry name" value="PAH2 domain"/>
    <property type="match status" value="2"/>
</dbReference>
<sequence length="524" mass="59274">MDKKTVGVASSAADSIHYPLLPPQSATEFMLTVRTTLKDKPEIHDRFVDLMKSFQTRTIEVTEVIGCVAKLFRNYPLLLDGFNMFLPSSRRIYNDSNVQKTPQVHQPVEIDLSVRRDAVGTTAGMPVVAEPVREVPSLEFQNALNYVRKIKNRFKSNPEAYNEFLTILKPYQNGNRQWSENDVYSRISRLFENQEDLLREFAVLLPGAGICVQLDRTDCKEPATSTESSTTETSRRVPVPESSTCQPTNIMETSSSPSEKGASSVKEASSETPKKRKLLADNNNNNSTSTTTQTVSDVAIEKVRTLPRKSKNEKRRRTSKEKDVVPIDLSQCERVGTSYRAVPPENREQPQCSGRTALCRQVLNDEFVSVPVWREDGTGATPARPRRSAEDERTFAIEDQRFELDLIIHTNLSLMKNLDAVLKRMKMMSIAYQNKMKLDDSLGGGSPTLNLTAIRRLYGDRAADVMDGLKNSPAVCVPLVLKRLKEKDEEWGRAQMEFNKVWRKDNDKYRDALKALGIKNNLQY</sequence>
<feature type="compositionally biased region" description="Polar residues" evidence="6">
    <location>
        <begin position="241"/>
        <end position="258"/>
    </location>
</feature>
<dbReference type="GO" id="GO:0003714">
    <property type="term" value="F:transcription corepressor activity"/>
    <property type="evidence" value="ECO:0007669"/>
    <property type="project" value="InterPro"/>
</dbReference>
<evidence type="ECO:0000256" key="5">
    <source>
        <dbReference type="PROSITE-ProRule" id="PRU00810"/>
    </source>
</evidence>
<name>A0A482X353_LAOST</name>
<dbReference type="PANTHER" id="PTHR12346:SF0">
    <property type="entry name" value="SIN3A, ISOFORM G"/>
    <property type="match status" value="1"/>
</dbReference>
<dbReference type="PANTHER" id="PTHR12346">
    <property type="entry name" value="SIN3B-RELATED"/>
    <property type="match status" value="1"/>
</dbReference>
<dbReference type="SMR" id="A0A482X353"/>
<dbReference type="PROSITE" id="PS51477">
    <property type="entry name" value="PAH"/>
    <property type="match status" value="2"/>
</dbReference>
<dbReference type="SMART" id="SM00761">
    <property type="entry name" value="HDAC_interact"/>
    <property type="match status" value="1"/>
</dbReference>
<dbReference type="Proteomes" id="UP000291343">
    <property type="component" value="Unassembled WGS sequence"/>
</dbReference>
<protein>
    <recommendedName>
        <fullName evidence="7">Histone deacetylase interacting domain-containing protein</fullName>
    </recommendedName>
</protein>
<keyword evidence="9" id="KW-1185">Reference proteome</keyword>
<gene>
    <name evidence="8" type="ORF">LSTR_LSTR012592</name>
</gene>
<feature type="compositionally biased region" description="Low complexity" evidence="6">
    <location>
        <begin position="282"/>
        <end position="294"/>
    </location>
</feature>
<dbReference type="InterPro" id="IPR036600">
    <property type="entry name" value="PAH_sf"/>
</dbReference>
<keyword evidence="4 5" id="KW-0539">Nucleus</keyword>
<dbReference type="InterPro" id="IPR039774">
    <property type="entry name" value="Sin3-like"/>
</dbReference>
<reference evidence="8 9" key="1">
    <citation type="journal article" date="2017" name="Gigascience">
        <title>Genome sequence of the small brown planthopper, Laodelphax striatellus.</title>
        <authorList>
            <person name="Zhu J."/>
            <person name="Jiang F."/>
            <person name="Wang X."/>
            <person name="Yang P."/>
            <person name="Bao Y."/>
            <person name="Zhao W."/>
            <person name="Wang W."/>
            <person name="Lu H."/>
            <person name="Wang Q."/>
            <person name="Cui N."/>
            <person name="Li J."/>
            <person name="Chen X."/>
            <person name="Luo L."/>
            <person name="Yu J."/>
            <person name="Kang L."/>
            <person name="Cui F."/>
        </authorList>
    </citation>
    <scope>NUCLEOTIDE SEQUENCE [LARGE SCALE GENOMIC DNA]</scope>
    <source>
        <strain evidence="8">Lst14</strain>
    </source>
</reference>
<dbReference type="GO" id="GO:0070822">
    <property type="term" value="C:Sin3-type complex"/>
    <property type="evidence" value="ECO:0007669"/>
    <property type="project" value="TreeGrafter"/>
</dbReference>
<keyword evidence="3" id="KW-0677">Repeat</keyword>
<dbReference type="InterPro" id="IPR013194">
    <property type="entry name" value="HDAC_interact_dom"/>
</dbReference>
<comment type="subcellular location">
    <subcellularLocation>
        <location evidence="1 5">Nucleus</location>
    </subcellularLocation>
</comment>
<evidence type="ECO:0000313" key="8">
    <source>
        <dbReference type="EMBL" id="RZF40289.1"/>
    </source>
</evidence>
<organism evidence="8 9">
    <name type="scientific">Laodelphax striatellus</name>
    <name type="common">Small brown planthopper</name>
    <name type="synonym">Delphax striatella</name>
    <dbReference type="NCBI Taxonomy" id="195883"/>
    <lineage>
        <taxon>Eukaryota</taxon>
        <taxon>Metazoa</taxon>
        <taxon>Ecdysozoa</taxon>
        <taxon>Arthropoda</taxon>
        <taxon>Hexapoda</taxon>
        <taxon>Insecta</taxon>
        <taxon>Pterygota</taxon>
        <taxon>Neoptera</taxon>
        <taxon>Paraneoptera</taxon>
        <taxon>Hemiptera</taxon>
        <taxon>Auchenorrhyncha</taxon>
        <taxon>Fulgoroidea</taxon>
        <taxon>Delphacidae</taxon>
        <taxon>Criomorphinae</taxon>
        <taxon>Laodelphax</taxon>
    </lineage>
</organism>
<evidence type="ECO:0000256" key="3">
    <source>
        <dbReference type="ARBA" id="ARBA00022737"/>
    </source>
</evidence>
<dbReference type="Pfam" id="PF02671">
    <property type="entry name" value="PAH"/>
    <property type="match status" value="2"/>
</dbReference>
<dbReference type="GO" id="GO:0000122">
    <property type="term" value="P:negative regulation of transcription by RNA polymerase II"/>
    <property type="evidence" value="ECO:0007669"/>
    <property type="project" value="TreeGrafter"/>
</dbReference>
<dbReference type="Gene3D" id="1.20.1160.11">
    <property type="entry name" value="Paired amphipathic helix"/>
    <property type="match status" value="2"/>
</dbReference>
<proteinExistence type="predicted"/>
<dbReference type="OrthoDB" id="10265969at2759"/>
<evidence type="ECO:0000256" key="2">
    <source>
        <dbReference type="ARBA" id="ARBA00022491"/>
    </source>
</evidence>
<accession>A0A482X353</accession>
<evidence type="ECO:0000259" key="7">
    <source>
        <dbReference type="SMART" id="SM00761"/>
    </source>
</evidence>
<feature type="domain" description="Histone deacetylase interacting" evidence="7">
    <location>
        <begin position="331"/>
        <end position="435"/>
    </location>
</feature>
<evidence type="ECO:0000256" key="6">
    <source>
        <dbReference type="SAM" id="MobiDB-lite"/>
    </source>
</evidence>
<dbReference type="InParanoid" id="A0A482X353"/>
<comment type="caution">
    <text evidence="8">The sequence shown here is derived from an EMBL/GenBank/DDBJ whole genome shotgun (WGS) entry which is preliminary data.</text>
</comment>
<dbReference type="STRING" id="195883.A0A482X353"/>
<evidence type="ECO:0000313" key="9">
    <source>
        <dbReference type="Proteomes" id="UP000291343"/>
    </source>
</evidence>
<dbReference type="FunFam" id="1.20.1160.11:FF:000003">
    <property type="entry name" value="Paired amphipathic helix SIN3-like protein"/>
    <property type="match status" value="1"/>
</dbReference>
<dbReference type="EMBL" id="QKKF02018544">
    <property type="protein sequence ID" value="RZF40289.1"/>
    <property type="molecule type" value="Genomic_DNA"/>
</dbReference>
<dbReference type="AlphaFoldDB" id="A0A482X353"/>
<feature type="region of interest" description="Disordered" evidence="6">
    <location>
        <begin position="219"/>
        <end position="323"/>
    </location>
</feature>
<dbReference type="InterPro" id="IPR003822">
    <property type="entry name" value="PAH"/>
</dbReference>
<evidence type="ECO:0000256" key="4">
    <source>
        <dbReference type="ARBA" id="ARBA00023242"/>
    </source>
</evidence>
<keyword evidence="2" id="KW-0678">Repressor</keyword>